<evidence type="ECO:0000313" key="4">
    <source>
        <dbReference type="EMBL" id="KAJ8494340.1"/>
    </source>
</evidence>
<reference evidence="4" key="1">
    <citation type="submission" date="2022-11" db="EMBL/GenBank/DDBJ databases">
        <title>Genome Sequence of Cubamyces cubensis.</title>
        <authorList>
            <person name="Buettner E."/>
        </authorList>
    </citation>
    <scope>NUCLEOTIDE SEQUENCE</scope>
    <source>
        <strain evidence="4">MPL-01</strain>
    </source>
</reference>
<protein>
    <recommendedName>
        <fullName evidence="6">2-nitropropane dioxygenase</fullName>
    </recommendedName>
</protein>
<dbReference type="SUPFAM" id="SSF51412">
    <property type="entry name" value="Inosine monophosphate dehydrogenase (IMPDH)"/>
    <property type="match status" value="1"/>
</dbReference>
<accession>A0AAD7U083</accession>
<dbReference type="GO" id="GO:0018580">
    <property type="term" value="F:nitronate monooxygenase activity"/>
    <property type="evidence" value="ECO:0007669"/>
    <property type="project" value="InterPro"/>
</dbReference>
<dbReference type="Gene3D" id="3.20.20.70">
    <property type="entry name" value="Aldolase class I"/>
    <property type="match status" value="1"/>
</dbReference>
<comment type="caution">
    <text evidence="4">The sequence shown here is derived from an EMBL/GenBank/DDBJ whole genome shotgun (WGS) entry which is preliminary data.</text>
</comment>
<dbReference type="PANTHER" id="PTHR32332:SF31">
    <property type="entry name" value="2-NITROPROPANE DIOXYGENASE FAMILY, PUTATIVE (AFU_ORTHOLOGUE AFUA_2G09850)-RELATED"/>
    <property type="match status" value="1"/>
</dbReference>
<dbReference type="EMBL" id="JAPEVG010000037">
    <property type="protein sequence ID" value="KAJ8494340.1"/>
    <property type="molecule type" value="Genomic_DNA"/>
</dbReference>
<dbReference type="InterPro" id="IPR013785">
    <property type="entry name" value="Aldolase_TIM"/>
</dbReference>
<name>A0AAD7U083_9APHY</name>
<dbReference type="Proteomes" id="UP001215151">
    <property type="component" value="Unassembled WGS sequence"/>
</dbReference>
<dbReference type="InterPro" id="IPR004136">
    <property type="entry name" value="NMO"/>
</dbReference>
<gene>
    <name evidence="4" type="ORF">ONZ51_g2362</name>
</gene>
<dbReference type="Pfam" id="PF03060">
    <property type="entry name" value="NMO"/>
    <property type="match status" value="1"/>
</dbReference>
<proteinExistence type="predicted"/>
<evidence type="ECO:0000313" key="5">
    <source>
        <dbReference type="Proteomes" id="UP001215151"/>
    </source>
</evidence>
<evidence type="ECO:0008006" key="6">
    <source>
        <dbReference type="Google" id="ProtNLM"/>
    </source>
</evidence>
<evidence type="ECO:0000256" key="2">
    <source>
        <dbReference type="ARBA" id="ARBA00022643"/>
    </source>
</evidence>
<dbReference type="CDD" id="cd04730">
    <property type="entry name" value="NPD_like"/>
    <property type="match status" value="1"/>
</dbReference>
<keyword evidence="5" id="KW-1185">Reference proteome</keyword>
<keyword evidence="3" id="KW-0560">Oxidoreductase</keyword>
<dbReference type="PANTHER" id="PTHR32332">
    <property type="entry name" value="2-NITROPROPANE DIOXYGENASE"/>
    <property type="match status" value="1"/>
</dbReference>
<keyword evidence="1" id="KW-0285">Flavoprotein</keyword>
<sequence length="346" mass="36760">MAQVVKTKLTKLLGLRVPIVSAAMAYASLSKLAVEVSQAGGFGFFGVAGITNAQLREQLYNARASIPDLGAKPLPIGCGFLGWIMDSKEDEYKQLIDVALENGVQAIWLAFGTDLHRWVQYIRNSKASALPAHKPLIFVQVTSVEEALQAANDWKVDVIVVQGNESGGHGRSSAPSTMVLLSEVLAALPGENAPPILAAGGIANGAQIAAYLTAGASGTVLGTRFLLTPESPFSAVQKAALQAAKSTNTVRTLAFDQARGTNHWPAGIDGRGIRNKIVDEIEAGVDEKTVQEKHRNAVQAGDPNYLVIWSGQGVSLMNEIKPAREIVQELHADIVQTLQKAQQLLG</sequence>
<dbReference type="AlphaFoldDB" id="A0AAD7U083"/>
<organism evidence="4 5">
    <name type="scientific">Trametes cubensis</name>
    <dbReference type="NCBI Taxonomy" id="1111947"/>
    <lineage>
        <taxon>Eukaryota</taxon>
        <taxon>Fungi</taxon>
        <taxon>Dikarya</taxon>
        <taxon>Basidiomycota</taxon>
        <taxon>Agaricomycotina</taxon>
        <taxon>Agaricomycetes</taxon>
        <taxon>Polyporales</taxon>
        <taxon>Polyporaceae</taxon>
        <taxon>Trametes</taxon>
    </lineage>
</organism>
<keyword evidence="2" id="KW-0288">FMN</keyword>
<evidence type="ECO:0000256" key="1">
    <source>
        <dbReference type="ARBA" id="ARBA00022630"/>
    </source>
</evidence>
<evidence type="ECO:0000256" key="3">
    <source>
        <dbReference type="ARBA" id="ARBA00023002"/>
    </source>
</evidence>